<reference evidence="1 2" key="1">
    <citation type="submission" date="2016-02" db="EMBL/GenBank/DDBJ databases">
        <title>Genome analysis of coral dinoflagellate symbionts highlights evolutionary adaptations to a symbiotic lifestyle.</title>
        <authorList>
            <person name="Aranda M."/>
            <person name="Li Y."/>
            <person name="Liew Y.J."/>
            <person name="Baumgarten S."/>
            <person name="Simakov O."/>
            <person name="Wilson M."/>
            <person name="Piel J."/>
            <person name="Ashoor H."/>
            <person name="Bougouffa S."/>
            <person name="Bajic V.B."/>
            <person name="Ryu T."/>
            <person name="Ravasi T."/>
            <person name="Bayer T."/>
            <person name="Micklem G."/>
            <person name="Kim H."/>
            <person name="Bhak J."/>
            <person name="Lajeunesse T.C."/>
            <person name="Voolstra C.R."/>
        </authorList>
    </citation>
    <scope>NUCLEOTIDE SEQUENCE [LARGE SCALE GENOMIC DNA]</scope>
    <source>
        <strain evidence="1 2">CCMP2467</strain>
    </source>
</reference>
<proteinExistence type="predicted"/>
<name>A0A1Q9BV57_SYMMI</name>
<protein>
    <submittedName>
        <fullName evidence="1">Uncharacterized protein</fullName>
    </submittedName>
</protein>
<dbReference type="Proteomes" id="UP000186817">
    <property type="component" value="Unassembled WGS sequence"/>
</dbReference>
<evidence type="ECO:0000313" key="2">
    <source>
        <dbReference type="Proteomes" id="UP000186817"/>
    </source>
</evidence>
<dbReference type="EMBL" id="LSRX01003509">
    <property type="protein sequence ID" value="OLP74577.1"/>
    <property type="molecule type" value="Genomic_DNA"/>
</dbReference>
<organism evidence="1 2">
    <name type="scientific">Symbiodinium microadriaticum</name>
    <name type="common">Dinoflagellate</name>
    <name type="synonym">Zooxanthella microadriatica</name>
    <dbReference type="NCBI Taxonomy" id="2951"/>
    <lineage>
        <taxon>Eukaryota</taxon>
        <taxon>Sar</taxon>
        <taxon>Alveolata</taxon>
        <taxon>Dinophyceae</taxon>
        <taxon>Suessiales</taxon>
        <taxon>Symbiodiniaceae</taxon>
        <taxon>Symbiodinium</taxon>
    </lineage>
</organism>
<dbReference type="AlphaFoldDB" id="A0A1Q9BV57"/>
<comment type="caution">
    <text evidence="1">The sequence shown here is derived from an EMBL/GenBank/DDBJ whole genome shotgun (WGS) entry which is preliminary data.</text>
</comment>
<evidence type="ECO:0000313" key="1">
    <source>
        <dbReference type="EMBL" id="OLP74577.1"/>
    </source>
</evidence>
<accession>A0A1Q9BV57</accession>
<keyword evidence="2" id="KW-1185">Reference proteome</keyword>
<sequence length="85" mass="9270">MPQEHPARIYIQGNTFPSINSLDMKGAAIPGYKAELVSPTGWQTCEPVQLCSSITWKNASYLECLTNPCLDITCLPRQPSLGDAS</sequence>
<feature type="non-terminal residue" evidence="1">
    <location>
        <position position="85"/>
    </location>
</feature>
<gene>
    <name evidence="1" type="ORF">AK812_SmicGene45838</name>
</gene>